<keyword evidence="3" id="KW-1185">Reference proteome</keyword>
<evidence type="ECO:0000313" key="3">
    <source>
        <dbReference type="Proteomes" id="UP000823561"/>
    </source>
</evidence>
<organism evidence="2 3">
    <name type="scientific">Alosa alosa</name>
    <name type="common">allis shad</name>
    <dbReference type="NCBI Taxonomy" id="278164"/>
    <lineage>
        <taxon>Eukaryota</taxon>
        <taxon>Metazoa</taxon>
        <taxon>Chordata</taxon>
        <taxon>Craniata</taxon>
        <taxon>Vertebrata</taxon>
        <taxon>Euteleostomi</taxon>
        <taxon>Actinopterygii</taxon>
        <taxon>Neopterygii</taxon>
        <taxon>Teleostei</taxon>
        <taxon>Clupei</taxon>
        <taxon>Clupeiformes</taxon>
        <taxon>Clupeoidei</taxon>
        <taxon>Clupeidae</taxon>
        <taxon>Alosa</taxon>
    </lineage>
</organism>
<accession>A0AAV6G698</accession>
<dbReference type="AlphaFoldDB" id="A0AAV6G698"/>
<gene>
    <name evidence="2" type="ORF">AALO_G00197510</name>
</gene>
<evidence type="ECO:0000313" key="2">
    <source>
        <dbReference type="EMBL" id="KAG5269030.1"/>
    </source>
</evidence>
<dbReference type="Proteomes" id="UP000823561">
    <property type="component" value="Chromosome 15"/>
</dbReference>
<proteinExistence type="predicted"/>
<feature type="region of interest" description="Disordered" evidence="1">
    <location>
        <begin position="8"/>
        <end position="37"/>
    </location>
</feature>
<evidence type="ECO:0000256" key="1">
    <source>
        <dbReference type="SAM" id="MobiDB-lite"/>
    </source>
</evidence>
<comment type="caution">
    <text evidence="2">The sequence shown here is derived from an EMBL/GenBank/DDBJ whole genome shotgun (WGS) entry which is preliminary data.</text>
</comment>
<sequence>MYLYKAACSDIPAPKQKGAQKAGERGQGPRGGRQSPAGVRLYWGGLKARAALDIKHLEEFLNTHALSLQDSVRSTTGMAYRCPI</sequence>
<name>A0AAV6G698_9TELE</name>
<reference evidence="2" key="1">
    <citation type="submission" date="2020-10" db="EMBL/GenBank/DDBJ databases">
        <title>Chromosome-scale genome assembly of the Allis shad, Alosa alosa.</title>
        <authorList>
            <person name="Margot Z."/>
            <person name="Christophe K."/>
            <person name="Cabau C."/>
            <person name="Louis A."/>
            <person name="Berthelot C."/>
            <person name="Parey E."/>
            <person name="Roest Crollius H."/>
            <person name="Montfort J."/>
            <person name="Robinson-Rechavi M."/>
            <person name="Bucao C."/>
            <person name="Bouchez O."/>
            <person name="Gislard M."/>
            <person name="Lluch J."/>
            <person name="Milhes M."/>
            <person name="Lampietro C."/>
            <person name="Lopez Roques C."/>
            <person name="Donnadieu C."/>
            <person name="Braasch I."/>
            <person name="Desvignes T."/>
            <person name="Postlethwait J."/>
            <person name="Bobe J."/>
            <person name="Guiguen Y."/>
        </authorList>
    </citation>
    <scope>NUCLEOTIDE SEQUENCE</scope>
    <source>
        <strain evidence="2">M-15738</strain>
        <tissue evidence="2">Blood</tissue>
    </source>
</reference>
<dbReference type="EMBL" id="JADWDJ010000015">
    <property type="protein sequence ID" value="KAG5269030.1"/>
    <property type="molecule type" value="Genomic_DNA"/>
</dbReference>
<protein>
    <submittedName>
        <fullName evidence="2">Uncharacterized protein</fullName>
    </submittedName>
</protein>